<dbReference type="Gene3D" id="1.20.1260.120">
    <property type="entry name" value="Protein of unknown function DUF2935"/>
    <property type="match status" value="1"/>
</dbReference>
<gene>
    <name evidence="1" type="ORF">P4447_01150</name>
</gene>
<keyword evidence="2" id="KW-1185">Reference proteome</keyword>
<dbReference type="InterPro" id="IPR021328">
    <property type="entry name" value="CotB-like"/>
</dbReference>
<evidence type="ECO:0000313" key="1">
    <source>
        <dbReference type="EMBL" id="MED3561162.1"/>
    </source>
</evidence>
<reference evidence="1 2" key="1">
    <citation type="submission" date="2023-03" db="EMBL/GenBank/DDBJ databases">
        <title>Bacillus Genome Sequencing.</title>
        <authorList>
            <person name="Dunlap C."/>
        </authorList>
    </citation>
    <scope>NUCLEOTIDE SEQUENCE [LARGE SCALE GENOMIC DNA]</scope>
    <source>
        <strain evidence="1 2">B-14544</strain>
    </source>
</reference>
<proteinExistence type="predicted"/>
<dbReference type="SUPFAM" id="SSF158430">
    <property type="entry name" value="Bacillus cereus metalloprotein-like"/>
    <property type="match status" value="2"/>
</dbReference>
<dbReference type="EMBL" id="JARMQG010000009">
    <property type="protein sequence ID" value="MED3561162.1"/>
    <property type="molecule type" value="Genomic_DNA"/>
</dbReference>
<accession>A0ABU6N5H2</accession>
<dbReference type="Proteomes" id="UP001330749">
    <property type="component" value="Unassembled WGS sequence"/>
</dbReference>
<evidence type="ECO:0000313" key="2">
    <source>
        <dbReference type="Proteomes" id="UP001330749"/>
    </source>
</evidence>
<comment type="caution">
    <text evidence="1">The sequence shown here is derived from an EMBL/GenBank/DDBJ whole genome shotgun (WGS) entry which is preliminary data.</text>
</comment>
<protein>
    <submittedName>
        <fullName evidence="1">DUF2935 domain-containing protein</fullName>
    </submittedName>
</protein>
<dbReference type="Pfam" id="PF11155">
    <property type="entry name" value="DUF2935"/>
    <property type="match status" value="2"/>
</dbReference>
<name>A0ABU6N5H2_9BACI</name>
<dbReference type="RefSeq" id="WP_327966000.1">
    <property type="nucleotide sequence ID" value="NZ_JARMQG010000009.1"/>
</dbReference>
<organism evidence="1 2">
    <name type="scientific">Bacillus xiapuensis</name>
    <dbReference type="NCBI Taxonomy" id="2014075"/>
    <lineage>
        <taxon>Bacteria</taxon>
        <taxon>Bacillati</taxon>
        <taxon>Bacillota</taxon>
        <taxon>Bacilli</taxon>
        <taxon>Bacillales</taxon>
        <taxon>Bacillaceae</taxon>
        <taxon>Bacillus</taxon>
    </lineage>
</organism>
<sequence>MNDVFEKTARFEHRFWLQILGDHSRFIHDALAPVEKSEIQTASEFINTFDTLLAQAKSVEINQLTEKAATETTKLRDFKFNLIKRHLVGKIKIHLSPSFLNHMVNELEEYQRILKHLKLQEVPPVYHELHHHLVWILDAAGHAGAISANLDSVEKRLKEKSDLYTKHFEDFYLKAVEMAGFLRTQLTNFPALEKLNSDVTLEIKLFQNFLHEIEELELSSQALGIFSPLMADHMTREECYYLMKLAESTNVKKPDCDPTKPRLE</sequence>